<keyword evidence="8" id="KW-0547">Nucleotide-binding</keyword>
<dbReference type="InterPro" id="IPR001222">
    <property type="entry name" value="Znf_TFIIS"/>
</dbReference>
<keyword evidence="9 26" id="KW-0863">Zinc-finger</keyword>
<dbReference type="Gene3D" id="2.20.25.10">
    <property type="match status" value="1"/>
</dbReference>
<keyword evidence="18" id="KW-1015">Disulfide bond</keyword>
<reference evidence="31" key="1">
    <citation type="submission" date="2020-11" db="EMBL/GenBank/DDBJ databases">
        <authorList>
            <person name="Tran Van P."/>
        </authorList>
    </citation>
    <scope>NUCLEOTIDE SEQUENCE</scope>
</reference>
<evidence type="ECO:0000256" key="21">
    <source>
        <dbReference type="ARBA" id="ARBA00034811"/>
    </source>
</evidence>
<dbReference type="InterPro" id="IPR003959">
    <property type="entry name" value="ATPase_AAA_core"/>
</dbReference>
<keyword evidence="7" id="KW-0479">Metal-binding</keyword>
<evidence type="ECO:0000259" key="29">
    <source>
        <dbReference type="PROSITE" id="PS01180"/>
    </source>
</evidence>
<evidence type="ECO:0000256" key="1">
    <source>
        <dbReference type="ARBA" id="ARBA00004273"/>
    </source>
</evidence>
<dbReference type="InterPro" id="IPR035914">
    <property type="entry name" value="Sperma_CUB_dom_sf"/>
</dbReference>
<name>A0A7R9BTG7_9CRUS</name>
<evidence type="ECO:0000256" key="9">
    <source>
        <dbReference type="ARBA" id="ARBA00022771"/>
    </source>
</evidence>
<dbReference type="SMART" id="SM00382">
    <property type="entry name" value="AAA"/>
    <property type="match status" value="1"/>
</dbReference>
<dbReference type="GO" id="GO:0003676">
    <property type="term" value="F:nucleic acid binding"/>
    <property type="evidence" value="ECO:0007669"/>
    <property type="project" value="InterPro"/>
</dbReference>
<evidence type="ECO:0000256" key="22">
    <source>
        <dbReference type="ARBA" id="ARBA00034920"/>
    </source>
</evidence>
<dbReference type="PROSITE" id="PS00674">
    <property type="entry name" value="AAA"/>
    <property type="match status" value="1"/>
</dbReference>
<organism evidence="31">
    <name type="scientific">Notodromas monacha</name>
    <dbReference type="NCBI Taxonomy" id="399045"/>
    <lineage>
        <taxon>Eukaryota</taxon>
        <taxon>Metazoa</taxon>
        <taxon>Ecdysozoa</taxon>
        <taxon>Arthropoda</taxon>
        <taxon>Crustacea</taxon>
        <taxon>Oligostraca</taxon>
        <taxon>Ostracoda</taxon>
        <taxon>Podocopa</taxon>
        <taxon>Podocopida</taxon>
        <taxon>Cypridocopina</taxon>
        <taxon>Cypridoidea</taxon>
        <taxon>Cyprididae</taxon>
        <taxon>Notodromas</taxon>
    </lineage>
</organism>
<dbReference type="EMBL" id="OA883807">
    <property type="protein sequence ID" value="CAD7279743.1"/>
    <property type="molecule type" value="Genomic_DNA"/>
</dbReference>
<feature type="domain" description="CUB" evidence="29">
    <location>
        <begin position="73"/>
        <end position="212"/>
    </location>
</feature>
<evidence type="ECO:0000313" key="32">
    <source>
        <dbReference type="Proteomes" id="UP000678499"/>
    </source>
</evidence>
<feature type="compositionally biased region" description="Polar residues" evidence="28">
    <location>
        <begin position="358"/>
        <end position="372"/>
    </location>
</feature>
<keyword evidence="32" id="KW-1185">Reference proteome</keyword>
<dbReference type="GO" id="GO:0045259">
    <property type="term" value="C:proton-transporting ATP synthase complex"/>
    <property type="evidence" value="ECO:0007669"/>
    <property type="project" value="UniProtKB-KW"/>
</dbReference>
<keyword evidence="19" id="KW-0066">ATP synthesis</keyword>
<evidence type="ECO:0000256" key="16">
    <source>
        <dbReference type="ARBA" id="ARBA00023128"/>
    </source>
</evidence>
<evidence type="ECO:0000256" key="13">
    <source>
        <dbReference type="ARBA" id="ARBA00022833"/>
    </source>
</evidence>
<evidence type="ECO:0000256" key="17">
    <source>
        <dbReference type="ARBA" id="ARBA00023136"/>
    </source>
</evidence>
<dbReference type="InterPro" id="IPR027417">
    <property type="entry name" value="P-loop_NTPase"/>
</dbReference>
<dbReference type="OrthoDB" id="2187at2759"/>
<dbReference type="Pfam" id="PF01096">
    <property type="entry name" value="Zn_ribbon_TFIIS"/>
    <property type="match status" value="1"/>
</dbReference>
<evidence type="ECO:0000256" key="11">
    <source>
        <dbReference type="ARBA" id="ARBA00022792"/>
    </source>
</evidence>
<evidence type="ECO:0000256" key="27">
    <source>
        <dbReference type="SAM" id="Coils"/>
    </source>
</evidence>
<feature type="compositionally biased region" description="Basic and acidic residues" evidence="28">
    <location>
        <begin position="415"/>
        <end position="433"/>
    </location>
</feature>
<dbReference type="SUPFAM" id="SSF49854">
    <property type="entry name" value="Spermadhesin, CUB domain"/>
    <property type="match status" value="1"/>
</dbReference>
<dbReference type="GO" id="GO:0016887">
    <property type="term" value="F:ATP hydrolysis activity"/>
    <property type="evidence" value="ECO:0007669"/>
    <property type="project" value="InterPro"/>
</dbReference>
<comment type="catalytic activity">
    <reaction evidence="24">
        <text>ATP + H2O = ADP + phosphate + H(+)</text>
        <dbReference type="Rhea" id="RHEA:13065"/>
        <dbReference type="ChEBI" id="CHEBI:15377"/>
        <dbReference type="ChEBI" id="CHEBI:15378"/>
        <dbReference type="ChEBI" id="CHEBI:30616"/>
        <dbReference type="ChEBI" id="CHEBI:43474"/>
        <dbReference type="ChEBI" id="CHEBI:456216"/>
    </reaction>
    <physiologicalReaction direction="left-to-right" evidence="24">
        <dbReference type="Rhea" id="RHEA:13066"/>
    </physiologicalReaction>
</comment>
<dbReference type="Gene3D" id="1.10.8.60">
    <property type="match status" value="1"/>
</dbReference>
<gene>
    <name evidence="31" type="ORF">NMOB1V02_LOCUS7411</name>
</gene>
<feature type="compositionally biased region" description="Basic and acidic residues" evidence="28">
    <location>
        <begin position="394"/>
        <end position="404"/>
    </location>
</feature>
<dbReference type="InterPro" id="IPR050168">
    <property type="entry name" value="AAA_ATPase_domain"/>
</dbReference>
<evidence type="ECO:0000256" key="4">
    <source>
        <dbReference type="ARBA" id="ARBA00022448"/>
    </source>
</evidence>
<dbReference type="CDD" id="cd10507">
    <property type="entry name" value="Zn-ribbon_RPA12"/>
    <property type="match status" value="1"/>
</dbReference>
<dbReference type="GO" id="GO:0005524">
    <property type="term" value="F:ATP binding"/>
    <property type="evidence" value="ECO:0007669"/>
    <property type="project" value="UniProtKB-KW"/>
</dbReference>
<dbReference type="PROSITE" id="PS51133">
    <property type="entry name" value="ZF_TFIIS_2"/>
    <property type="match status" value="1"/>
</dbReference>
<dbReference type="GO" id="GO:0015986">
    <property type="term" value="P:proton motive force-driven ATP synthesis"/>
    <property type="evidence" value="ECO:0007669"/>
    <property type="project" value="InterPro"/>
</dbReference>
<keyword evidence="12" id="KW-0378">Hydrolase</keyword>
<keyword evidence="27" id="KW-0175">Coiled coil</keyword>
<keyword evidence="4" id="KW-0813">Transport</keyword>
<evidence type="ECO:0000256" key="10">
    <source>
        <dbReference type="ARBA" id="ARBA00022781"/>
    </source>
</evidence>
<keyword evidence="16" id="KW-0496">Mitochondrion</keyword>
<proteinExistence type="inferred from homology"/>
<feature type="domain" description="TFIIS-type" evidence="30">
    <location>
        <begin position="1250"/>
        <end position="1290"/>
    </location>
</feature>
<evidence type="ECO:0000256" key="8">
    <source>
        <dbReference type="ARBA" id="ARBA00022741"/>
    </source>
</evidence>
<evidence type="ECO:0000256" key="15">
    <source>
        <dbReference type="ARBA" id="ARBA00023065"/>
    </source>
</evidence>
<keyword evidence="5" id="KW-0138">CF(0)</keyword>
<evidence type="ECO:0000256" key="23">
    <source>
        <dbReference type="ARBA" id="ARBA00044497"/>
    </source>
</evidence>
<evidence type="ECO:0000256" key="14">
    <source>
        <dbReference type="ARBA" id="ARBA00022840"/>
    </source>
</evidence>
<comment type="subcellular location">
    <subcellularLocation>
        <location evidence="1">Mitochondrion inner membrane</location>
    </subcellularLocation>
</comment>
<evidence type="ECO:0000259" key="30">
    <source>
        <dbReference type="PROSITE" id="PS51133"/>
    </source>
</evidence>
<dbReference type="GO" id="GO:0005778">
    <property type="term" value="C:peroxisomal membrane"/>
    <property type="evidence" value="ECO:0007669"/>
    <property type="project" value="TreeGrafter"/>
</dbReference>
<dbReference type="SMART" id="SM00042">
    <property type="entry name" value="CUB"/>
    <property type="match status" value="1"/>
</dbReference>
<dbReference type="EMBL" id="CAJPEX010001770">
    <property type="protein sequence ID" value="CAG0919895.1"/>
    <property type="molecule type" value="Genomic_DNA"/>
</dbReference>
<evidence type="ECO:0000256" key="3">
    <source>
        <dbReference type="ARBA" id="ARBA00007333"/>
    </source>
</evidence>
<evidence type="ECO:0000256" key="28">
    <source>
        <dbReference type="SAM" id="MobiDB-lite"/>
    </source>
</evidence>
<protein>
    <recommendedName>
        <fullName evidence="21">Peroxisomal ATPase PEX6</fullName>
    </recommendedName>
    <alternativeName>
        <fullName evidence="20">DNA-directed RNA polymerase I subunit H</fullName>
    </alternativeName>
    <alternativeName>
        <fullName evidence="22">Peroxin-6</fullName>
    </alternativeName>
</protein>
<keyword evidence="15" id="KW-0406">Ion transport</keyword>
<dbReference type="InterPro" id="IPR003593">
    <property type="entry name" value="AAA+_ATPase"/>
</dbReference>
<feature type="non-terminal residue" evidence="31">
    <location>
        <position position="1"/>
    </location>
</feature>
<evidence type="ECO:0000256" key="20">
    <source>
        <dbReference type="ARBA" id="ARBA00031781"/>
    </source>
</evidence>
<dbReference type="GO" id="GO:0006351">
    <property type="term" value="P:DNA-templated transcription"/>
    <property type="evidence" value="ECO:0007669"/>
    <property type="project" value="InterPro"/>
</dbReference>
<dbReference type="Gene3D" id="2.60.120.290">
    <property type="entry name" value="Spermadhesin, CUB domain"/>
    <property type="match status" value="1"/>
</dbReference>
<evidence type="ECO:0000256" key="18">
    <source>
        <dbReference type="ARBA" id="ARBA00023157"/>
    </source>
</evidence>
<keyword evidence="17" id="KW-0472">Membrane</keyword>
<keyword evidence="6" id="KW-0962">Peroxisome biogenesis</keyword>
<dbReference type="Pfam" id="PF00004">
    <property type="entry name" value="AAA"/>
    <property type="match status" value="1"/>
</dbReference>
<comment type="similarity">
    <text evidence="2">Belongs to the AAA ATPase family.</text>
</comment>
<feature type="region of interest" description="Disordered" evidence="28">
    <location>
        <begin position="333"/>
        <end position="433"/>
    </location>
</feature>
<evidence type="ECO:0000256" key="6">
    <source>
        <dbReference type="ARBA" id="ARBA00022593"/>
    </source>
</evidence>
<dbReference type="GO" id="GO:0016558">
    <property type="term" value="P:protein import into peroxisome matrix"/>
    <property type="evidence" value="ECO:0007669"/>
    <property type="project" value="TreeGrafter"/>
</dbReference>
<dbReference type="PROSITE" id="PS00466">
    <property type="entry name" value="ZF_TFIIS_1"/>
    <property type="match status" value="1"/>
</dbReference>
<dbReference type="PROSITE" id="PS01180">
    <property type="entry name" value="CUB"/>
    <property type="match status" value="1"/>
</dbReference>
<accession>A0A7R9BTG7</accession>
<dbReference type="SUPFAM" id="SSF52540">
    <property type="entry name" value="P-loop containing nucleoside triphosphate hydrolases"/>
    <property type="match status" value="2"/>
</dbReference>
<dbReference type="InterPro" id="IPR003960">
    <property type="entry name" value="ATPase_AAA_CS"/>
</dbReference>
<evidence type="ECO:0000256" key="25">
    <source>
        <dbReference type="PROSITE-ProRule" id="PRU00059"/>
    </source>
</evidence>
<comment type="caution">
    <text evidence="25">Lacks conserved residue(s) required for the propagation of feature annotation.</text>
</comment>
<dbReference type="Proteomes" id="UP000678499">
    <property type="component" value="Unassembled WGS sequence"/>
</dbReference>
<evidence type="ECO:0000256" key="19">
    <source>
        <dbReference type="ARBA" id="ARBA00023310"/>
    </source>
</evidence>
<dbReference type="SMART" id="SM00440">
    <property type="entry name" value="ZnF_C2C2"/>
    <property type="match status" value="1"/>
</dbReference>
<dbReference type="InterPro" id="IPR000859">
    <property type="entry name" value="CUB_dom"/>
</dbReference>
<dbReference type="GO" id="GO:0005829">
    <property type="term" value="C:cytosol"/>
    <property type="evidence" value="ECO:0007669"/>
    <property type="project" value="TreeGrafter"/>
</dbReference>
<dbReference type="Pfam" id="PF05680">
    <property type="entry name" value="ATP-synt_E"/>
    <property type="match status" value="1"/>
</dbReference>
<feature type="compositionally biased region" description="Gly residues" evidence="28">
    <location>
        <begin position="338"/>
        <end position="349"/>
    </location>
</feature>
<dbReference type="PANTHER" id="PTHR23077">
    <property type="entry name" value="AAA-FAMILY ATPASE"/>
    <property type="match status" value="1"/>
</dbReference>
<keyword evidence="11" id="KW-0999">Mitochondrion inner membrane</keyword>
<evidence type="ECO:0000256" key="5">
    <source>
        <dbReference type="ARBA" id="ARBA00022547"/>
    </source>
</evidence>
<evidence type="ECO:0000256" key="7">
    <source>
        <dbReference type="ARBA" id="ARBA00022723"/>
    </source>
</evidence>
<dbReference type="GO" id="GO:0008270">
    <property type="term" value="F:zinc ion binding"/>
    <property type="evidence" value="ECO:0007669"/>
    <property type="project" value="UniProtKB-KW"/>
</dbReference>
<dbReference type="PANTHER" id="PTHR23077:SF9">
    <property type="entry name" value="PEROXISOMAL ATPASE PEX6"/>
    <property type="match status" value="1"/>
</dbReference>
<evidence type="ECO:0000256" key="2">
    <source>
        <dbReference type="ARBA" id="ARBA00006914"/>
    </source>
</evidence>
<dbReference type="InterPro" id="IPR034004">
    <property type="entry name" value="Zn_ribbon_RPA12_C"/>
</dbReference>
<evidence type="ECO:0000256" key="12">
    <source>
        <dbReference type="ARBA" id="ARBA00022801"/>
    </source>
</evidence>
<dbReference type="FunFam" id="3.40.50.300:FF:000109">
    <property type="entry name" value="Peroxisomal biogenesis factor 6"/>
    <property type="match status" value="1"/>
</dbReference>
<evidence type="ECO:0000256" key="24">
    <source>
        <dbReference type="ARBA" id="ARBA00048778"/>
    </source>
</evidence>
<comment type="function">
    <text evidence="23">Core component of RNA polymerase I (Pol I), a DNA-dependent RNA polymerase which synthesizes ribosomal RNA precursors using the four ribonucleoside triphosphates as substrates. Can mediate Pol I proofreading of the nascent RNA transcript. Anchors into the Pol I active site to monitor transcription fidelity and cleave mis-incorporated 5'-ribonucleotides.</text>
</comment>
<comment type="similarity">
    <text evidence="3">Belongs to the ATPase e subunit family.</text>
</comment>
<dbReference type="InterPro" id="IPR008386">
    <property type="entry name" value="ATP_synth_F0_esu_mt"/>
</dbReference>
<dbReference type="SUPFAM" id="SSF57783">
    <property type="entry name" value="Zinc beta-ribbon"/>
    <property type="match status" value="1"/>
</dbReference>
<dbReference type="Gene3D" id="3.40.50.300">
    <property type="entry name" value="P-loop containing nucleotide triphosphate hydrolases"/>
    <property type="match status" value="2"/>
</dbReference>
<dbReference type="Pfam" id="PF00431">
    <property type="entry name" value="CUB"/>
    <property type="match status" value="1"/>
</dbReference>
<keyword evidence="14" id="KW-0067">ATP-binding</keyword>
<keyword evidence="10" id="KW-0375">Hydrogen ion transport</keyword>
<evidence type="ECO:0000313" key="31">
    <source>
        <dbReference type="EMBL" id="CAD7279743.1"/>
    </source>
</evidence>
<sequence>SAIGAVCRYSEECRARTGNSVCYNGRCLCSIGFHYSGEKDDCVKDIRCPSCPVTETPGGDCLGGMDLYCNGTCIGEEEEDEENPKVALSLLQVEIDKKQVATPNWPHNYPYGTDRYFCLSATSGRRVNLDFRWMDLETNCGMEDCDYVKVYDGCVADDRQNLLAFFNGDNSRSKECVTSVCNQMLIHFHSDPQKENKRADSRSGVMAYYKAVPYGDNPCSDVDNNFSDNRRVFKSVDFRLSTIATMSEVPALNVSPLIKSARWLMLLAGVSYGFTRHQVLLAQETERRRVEAEKKELRAADMAKEKMKKIRDELEEIGRQAGIPDFVKQAGGAAAASSGGGAGAGGGDRSSGSKDSSQQKTASNLTSGSNKGITKDDKSAGDSSKPKTTTAANKESKTADKSGADDGSSAVTQEDVEKARKQEGRQGDVDEERWYGAGEMMHADAELRTILFSSVLVGRNTGNLGYRIRLLVGWILCKHFKFHAQCVSPACFRYFTSSEGAVTVAVQTRRALGLTSDLMAAFGLNGGDRQWIVMPGRKARRLVTIFESSINIVPLGMSRLSATVLNVSSSIPLILFPTKVCIPRIKNIQFFCEKRRILNKYQMGDSFLALNIQAEAVLRRFLAISHAVFSPGDAFEVRVADSYHVSLMDSPEDLRFTVDSAPSEDVFFVDPNFSKVTLANHTPKCSLPLFMECVCACPVCPSLVPHYQVVAGIAKLVSASVLGNVSKPRILVAAAIDDPVSLTNILIRASSLNDVPYLLRPASTFNGESCGLIEGRLKQFYSLARQHAPCIAIISELQLFKRREERVGRRVVSCFEQLAMESEKLGVYTVATCRDPRDLDPMVAEIFSKVICVDLPSEAERCKFYENHQSLVRATGGFSSAQLEFSSVLKKLDQNKSVRDLVKDTWKAFNSEISYVPDVRWSDVGGLELAKTELREMLETSILNIEVSKTGLHRSGILLYGPPGTGKTLMAKAAASEFGLNFASVKGPELISMYVGQSERNIRDVFARARACAPCVIFFDELDSLAPNRGRTGDSGGVMDRIVAQFLSELDGIFSDGRVYLIGATNRPDLIDPALLRPGRFERSVYIGVATEQRHRVAILKALTKDLKLRSDVNLSEIANLCPEETTGAEFSSFCSDAVSSALRRTISDLKCDQDVDILVTPEDFRIASEASSVQKKRRENYKALYNSEEHIFLVFLRQKGMLCCACCQSEFPCEVLEKKPCKFTIYYNVVKSDDRITADTQGNADGPLADRTCPKCQNPSMSFATLQLRSADEGQTVFYTCPKCKHREFETT</sequence>
<evidence type="ECO:0000256" key="26">
    <source>
        <dbReference type="PROSITE-ProRule" id="PRU00472"/>
    </source>
</evidence>
<feature type="coiled-coil region" evidence="27">
    <location>
        <begin position="280"/>
        <end position="320"/>
    </location>
</feature>
<keyword evidence="13" id="KW-0862">Zinc</keyword>
<dbReference type="GO" id="GO:0015078">
    <property type="term" value="F:proton transmembrane transporter activity"/>
    <property type="evidence" value="ECO:0007669"/>
    <property type="project" value="InterPro"/>
</dbReference>
<dbReference type="CDD" id="cd00041">
    <property type="entry name" value="CUB"/>
    <property type="match status" value="1"/>
</dbReference>
<dbReference type="GO" id="GO:0005743">
    <property type="term" value="C:mitochondrial inner membrane"/>
    <property type="evidence" value="ECO:0007669"/>
    <property type="project" value="UniProtKB-SubCell"/>
</dbReference>